<evidence type="ECO:0000313" key="3">
    <source>
        <dbReference type="EMBL" id="CAE7386747.1"/>
    </source>
</evidence>
<dbReference type="EMBL" id="CAJNDS010002235">
    <property type="protein sequence ID" value="CAE7386747.1"/>
    <property type="molecule type" value="Genomic_DNA"/>
</dbReference>
<keyword evidence="1" id="KW-0694">RNA-binding</keyword>
<organism evidence="3 4">
    <name type="scientific">Symbiodinium natans</name>
    <dbReference type="NCBI Taxonomy" id="878477"/>
    <lineage>
        <taxon>Eukaryota</taxon>
        <taxon>Sar</taxon>
        <taxon>Alveolata</taxon>
        <taxon>Dinophyceae</taxon>
        <taxon>Suessiales</taxon>
        <taxon>Symbiodiniaceae</taxon>
        <taxon>Symbiodinium</taxon>
    </lineage>
</organism>
<dbReference type="PROSITE" id="PS50102">
    <property type="entry name" value="RRM"/>
    <property type="match status" value="1"/>
</dbReference>
<evidence type="ECO:0000313" key="4">
    <source>
        <dbReference type="Proteomes" id="UP000604046"/>
    </source>
</evidence>
<evidence type="ECO:0000256" key="1">
    <source>
        <dbReference type="PROSITE-ProRule" id="PRU00176"/>
    </source>
</evidence>
<dbReference type="GO" id="GO:0003723">
    <property type="term" value="F:RNA binding"/>
    <property type="evidence" value="ECO:0007669"/>
    <property type="project" value="UniProtKB-UniRule"/>
</dbReference>
<dbReference type="SUPFAM" id="SSF54928">
    <property type="entry name" value="RNA-binding domain, RBD"/>
    <property type="match status" value="1"/>
</dbReference>
<dbReference type="Proteomes" id="UP000604046">
    <property type="component" value="Unassembled WGS sequence"/>
</dbReference>
<dbReference type="InterPro" id="IPR035979">
    <property type="entry name" value="RBD_domain_sf"/>
</dbReference>
<name>A0A812QHB7_9DINO</name>
<dbReference type="CDD" id="cd12277">
    <property type="entry name" value="RRM3_MEI2_EAR1_like"/>
    <property type="match status" value="1"/>
</dbReference>
<dbReference type="AlphaFoldDB" id="A0A812QHB7"/>
<dbReference type="Pfam" id="PF04059">
    <property type="entry name" value="RRM_2"/>
    <property type="match status" value="1"/>
</dbReference>
<sequence length="147" mass="16639">MQPKPTGKTTVMLRNLPNNFSRDMLLSMLDKRGFAGRYDFLYLPFDFCRNANLGYAFVNMVDAEAADALWKALEGFTAWGLTSHKVCSVTWSGPLQGRDAHIERYRNSPVMHSSVPDSYKPVILDCGVRTPFPRPTKKVKMPTMVSF</sequence>
<comment type="caution">
    <text evidence="3">The sequence shown here is derived from an EMBL/GenBank/DDBJ whole genome shotgun (WGS) entry which is preliminary data.</text>
</comment>
<protein>
    <submittedName>
        <fullName evidence="3">Mei2 protein</fullName>
    </submittedName>
</protein>
<keyword evidence="4" id="KW-1185">Reference proteome</keyword>
<dbReference type="InterPro" id="IPR007201">
    <property type="entry name" value="Mei2-like_Rrm_C"/>
</dbReference>
<dbReference type="InterPro" id="IPR000504">
    <property type="entry name" value="RRM_dom"/>
</dbReference>
<dbReference type="OrthoDB" id="417481at2759"/>
<evidence type="ECO:0000259" key="2">
    <source>
        <dbReference type="PROSITE" id="PS50102"/>
    </source>
</evidence>
<gene>
    <name evidence="3" type="primary">mei2</name>
    <name evidence="3" type="ORF">SNAT2548_LOCUS21091</name>
</gene>
<accession>A0A812QHB7</accession>
<dbReference type="InterPro" id="IPR012677">
    <property type="entry name" value="Nucleotide-bd_a/b_plait_sf"/>
</dbReference>
<dbReference type="Gene3D" id="3.30.70.330">
    <property type="match status" value="1"/>
</dbReference>
<proteinExistence type="predicted"/>
<feature type="domain" description="RRM" evidence="2">
    <location>
        <begin position="9"/>
        <end position="107"/>
    </location>
</feature>
<reference evidence="3" key="1">
    <citation type="submission" date="2021-02" db="EMBL/GenBank/DDBJ databases">
        <authorList>
            <person name="Dougan E. K."/>
            <person name="Rhodes N."/>
            <person name="Thang M."/>
            <person name="Chan C."/>
        </authorList>
    </citation>
    <scope>NUCLEOTIDE SEQUENCE</scope>
</reference>